<feature type="chain" id="PRO_5011492229" description="OstA-like protein" evidence="1">
    <location>
        <begin position="20"/>
        <end position="487"/>
    </location>
</feature>
<evidence type="ECO:0008006" key="4">
    <source>
        <dbReference type="Google" id="ProtNLM"/>
    </source>
</evidence>
<organism evidence="2 3">
    <name type="scientific">Prevotella aff. ruminicola Tc2-24</name>
    <dbReference type="NCBI Taxonomy" id="81582"/>
    <lineage>
        <taxon>Bacteria</taxon>
        <taxon>Pseudomonadati</taxon>
        <taxon>Bacteroidota</taxon>
        <taxon>Bacteroidia</taxon>
        <taxon>Bacteroidales</taxon>
        <taxon>Prevotellaceae</taxon>
        <taxon>Prevotella</taxon>
    </lineage>
</organism>
<dbReference type="RefSeq" id="WP_091915923.1">
    <property type="nucleotide sequence ID" value="NZ_FOIQ01000004.1"/>
</dbReference>
<gene>
    <name evidence="2" type="ORF">SAMN04487850_1732</name>
</gene>
<accession>A0A1I0PFU5</accession>
<dbReference type="Proteomes" id="UP000199373">
    <property type="component" value="Unassembled WGS sequence"/>
</dbReference>
<evidence type="ECO:0000256" key="1">
    <source>
        <dbReference type="SAM" id="SignalP"/>
    </source>
</evidence>
<evidence type="ECO:0000313" key="3">
    <source>
        <dbReference type="Proteomes" id="UP000199373"/>
    </source>
</evidence>
<dbReference type="EMBL" id="FOIQ01000004">
    <property type="protein sequence ID" value="SEW13259.1"/>
    <property type="molecule type" value="Genomic_DNA"/>
</dbReference>
<dbReference type="AlphaFoldDB" id="A0A1I0PFU5"/>
<name>A0A1I0PFU5_9BACT</name>
<feature type="signal peptide" evidence="1">
    <location>
        <begin position="1"/>
        <end position="19"/>
    </location>
</feature>
<keyword evidence="1" id="KW-0732">Signal</keyword>
<evidence type="ECO:0000313" key="2">
    <source>
        <dbReference type="EMBL" id="SEW13259.1"/>
    </source>
</evidence>
<reference evidence="2 3" key="1">
    <citation type="submission" date="2016-10" db="EMBL/GenBank/DDBJ databases">
        <authorList>
            <person name="de Groot N.N."/>
        </authorList>
    </citation>
    <scope>NUCLEOTIDE SEQUENCE [LARGE SCALE GENOMIC DNA]</scope>
    <source>
        <strain evidence="2 3">TC2-24</strain>
    </source>
</reference>
<protein>
    <recommendedName>
        <fullName evidence="4">OstA-like protein</fullName>
    </recommendedName>
</protein>
<proteinExistence type="predicted"/>
<keyword evidence="3" id="KW-1185">Reference proteome</keyword>
<sequence>MRNLLTLFFLFFFASSLFAQEDRFSDIDQIKGKDVYITDNAPLDVAYTIVDGKVKLIKKDKKISHTMAGKVYSVENDVYIFKKKYYIVLKGTDDTVLLKEEDAPMYLSSFVSKTYWQEIYDLYRNEYIYLNFKKYNQVHSAKATIEYDDLTRIEWRGMDLSDKGALFYLRECGDVIPLEEFKVTSKFFEESKDLYFIKKDDIQPYVEKYNARLAKEKREKEIADSLANSKVRLAITLDEATFIDGDRSIKVYKGDTIAVYSYRASEDKFVVRFHYSNLLFKSEDVEFIDTKKITTEGKYIWERKTVKSSADANFLKTKGEEGIEQRFDAAVAYDEVQTEIWLSKLKSAIDDYNKEVAYKKKYQIFLTGIGYDFDNNEYRSRFGMHFDIYNCFSKTIKYVEFTMTNYNAVGDVQKDDLGRSSRTVKGIGPIEPEDGGRYSWDDIFWDDRDVIDKTKLTNVKFIFIDGTVKVFSGFSNIKKHMTSDAWD</sequence>